<evidence type="ECO:0000259" key="1">
    <source>
        <dbReference type="SMART" id="SM00966"/>
    </source>
</evidence>
<dbReference type="GO" id="GO:0097351">
    <property type="term" value="F:toxin sequestering activity"/>
    <property type="evidence" value="ECO:0007669"/>
    <property type="project" value="InterPro"/>
</dbReference>
<feature type="domain" description="SpoVT-AbrB" evidence="1">
    <location>
        <begin position="6"/>
        <end position="51"/>
    </location>
</feature>
<dbReference type="SUPFAM" id="SSF89447">
    <property type="entry name" value="AbrB/MazE/MraZ-like"/>
    <property type="match status" value="1"/>
</dbReference>
<dbReference type="SMART" id="SM00966">
    <property type="entry name" value="SpoVT_AbrB"/>
    <property type="match status" value="1"/>
</dbReference>
<dbReference type="Gene3D" id="2.10.260.10">
    <property type="match status" value="1"/>
</dbReference>
<dbReference type="EMBL" id="VSSQ01000026">
    <property type="protein sequence ID" value="MPL64709.1"/>
    <property type="molecule type" value="Genomic_DNA"/>
</dbReference>
<dbReference type="PANTHER" id="PTHR40516">
    <property type="entry name" value="ANTITOXIN CHPS-RELATED"/>
    <property type="match status" value="1"/>
</dbReference>
<dbReference type="PANTHER" id="PTHR40516:SF1">
    <property type="entry name" value="ANTITOXIN CHPS-RELATED"/>
    <property type="match status" value="1"/>
</dbReference>
<protein>
    <recommendedName>
        <fullName evidence="1">SpoVT-AbrB domain-containing protein</fullName>
    </recommendedName>
</protein>
<comment type="caution">
    <text evidence="2">The sequence shown here is derived from an EMBL/GenBank/DDBJ whole genome shotgun (WGS) entry which is preliminary data.</text>
</comment>
<name>A0A644TD76_9ZZZZ</name>
<dbReference type="InterPro" id="IPR037914">
    <property type="entry name" value="SpoVT-AbrB_sf"/>
</dbReference>
<evidence type="ECO:0000313" key="2">
    <source>
        <dbReference type="EMBL" id="MPL64709.1"/>
    </source>
</evidence>
<reference evidence="2" key="1">
    <citation type="submission" date="2019-08" db="EMBL/GenBank/DDBJ databases">
        <authorList>
            <person name="Kucharzyk K."/>
            <person name="Murdoch R.W."/>
            <person name="Higgins S."/>
            <person name="Loffler F."/>
        </authorList>
    </citation>
    <scope>NUCLEOTIDE SEQUENCE</scope>
</reference>
<proteinExistence type="predicted"/>
<dbReference type="InterPro" id="IPR039052">
    <property type="entry name" value="Antitox_PemI-like"/>
</dbReference>
<sequence>MRTRFQKWGNGRALRIPKALANQAGIQNGTLVEVSILDRKLIIAPTIGTRLTLRHLLTKVNNEHLHHEFDAGSPIGREW</sequence>
<organism evidence="2">
    <name type="scientific">bioreactor metagenome</name>
    <dbReference type="NCBI Taxonomy" id="1076179"/>
    <lineage>
        <taxon>unclassified sequences</taxon>
        <taxon>metagenomes</taxon>
        <taxon>ecological metagenomes</taxon>
    </lineage>
</organism>
<gene>
    <name evidence="2" type="ORF">SDC9_10367</name>
</gene>
<dbReference type="InterPro" id="IPR007159">
    <property type="entry name" value="SpoVT-AbrB_dom"/>
</dbReference>
<dbReference type="AlphaFoldDB" id="A0A644TD76"/>
<dbReference type="GO" id="GO:0003677">
    <property type="term" value="F:DNA binding"/>
    <property type="evidence" value="ECO:0007669"/>
    <property type="project" value="InterPro"/>
</dbReference>
<accession>A0A644TD76</accession>
<dbReference type="Pfam" id="PF04014">
    <property type="entry name" value="MazE_antitoxin"/>
    <property type="match status" value="1"/>
</dbReference>